<dbReference type="AlphaFoldDB" id="A0A154WF55"/>
<keyword evidence="2" id="KW-0472">Membrane</keyword>
<keyword evidence="4" id="KW-1185">Reference proteome</keyword>
<dbReference type="Proteomes" id="UP000076400">
    <property type="component" value="Unassembled WGS sequence"/>
</dbReference>
<evidence type="ECO:0000256" key="1">
    <source>
        <dbReference type="SAM" id="Coils"/>
    </source>
</evidence>
<evidence type="ECO:0000313" key="4">
    <source>
        <dbReference type="Proteomes" id="UP000076400"/>
    </source>
</evidence>
<feature type="transmembrane region" description="Helical" evidence="2">
    <location>
        <begin position="6"/>
        <end position="27"/>
    </location>
</feature>
<gene>
    <name evidence="3" type="ORF">AUP43_17210</name>
</gene>
<evidence type="ECO:0000313" key="3">
    <source>
        <dbReference type="EMBL" id="KZD12163.1"/>
    </source>
</evidence>
<accession>A0A154WF55</accession>
<dbReference type="OrthoDB" id="7620198at2"/>
<dbReference type="RefSeq" id="WP_067553033.1">
    <property type="nucleotide sequence ID" value="NZ_LPXN01000048.1"/>
</dbReference>
<keyword evidence="1" id="KW-0175">Coiled coil</keyword>
<reference evidence="3 4" key="1">
    <citation type="submission" date="2015-12" db="EMBL/GenBank/DDBJ databases">
        <title>Genome sequence of Oceanibaculum pacificum MCCC 1A02656.</title>
        <authorList>
            <person name="Lu L."/>
            <person name="Lai Q."/>
            <person name="Shao Z."/>
            <person name="Qian P."/>
        </authorList>
    </citation>
    <scope>NUCLEOTIDE SEQUENCE [LARGE SCALE GENOMIC DNA]</scope>
    <source>
        <strain evidence="3 4">MCCC 1A02656</strain>
    </source>
</reference>
<feature type="transmembrane region" description="Helical" evidence="2">
    <location>
        <begin position="104"/>
        <end position="122"/>
    </location>
</feature>
<name>A0A154WF55_9PROT</name>
<organism evidence="3 4">
    <name type="scientific">Oceanibaculum pacificum</name>
    <dbReference type="NCBI Taxonomy" id="580166"/>
    <lineage>
        <taxon>Bacteria</taxon>
        <taxon>Pseudomonadati</taxon>
        <taxon>Pseudomonadota</taxon>
        <taxon>Alphaproteobacteria</taxon>
        <taxon>Rhodospirillales</taxon>
        <taxon>Oceanibaculaceae</taxon>
        <taxon>Oceanibaculum</taxon>
    </lineage>
</organism>
<feature type="transmembrane region" description="Helical" evidence="2">
    <location>
        <begin position="128"/>
        <end position="146"/>
    </location>
</feature>
<protein>
    <submittedName>
        <fullName evidence="3">Uncharacterized protein</fullName>
    </submittedName>
</protein>
<comment type="caution">
    <text evidence="3">The sequence shown here is derived from an EMBL/GenBank/DDBJ whole genome shotgun (WGS) entry which is preliminary data.</text>
</comment>
<dbReference type="EMBL" id="LPXN01000048">
    <property type="protein sequence ID" value="KZD12163.1"/>
    <property type="molecule type" value="Genomic_DNA"/>
</dbReference>
<dbReference type="STRING" id="580166.AUP43_17210"/>
<feature type="coiled-coil region" evidence="1">
    <location>
        <begin position="29"/>
        <end position="76"/>
    </location>
</feature>
<keyword evidence="2" id="KW-1133">Transmembrane helix</keyword>
<sequence>MEILSFVSSILSGGATGLLGMLASAGIRILEAREKRQTLAIELAHAERLHLLQRETRAAETENERLLAELAGARDMRVASYEHDRGYGRASQWVVNLLRLVRPALTLLLIGLTGLVFFQLYTDADRSRIVEMLIYATTAAIVWWFGARDLERGK</sequence>
<evidence type="ECO:0000256" key="2">
    <source>
        <dbReference type="SAM" id="Phobius"/>
    </source>
</evidence>
<proteinExistence type="predicted"/>
<keyword evidence="2" id="KW-0812">Transmembrane</keyword>